<evidence type="ECO:0000256" key="5">
    <source>
        <dbReference type="ARBA" id="ARBA00022679"/>
    </source>
</evidence>
<evidence type="ECO:0000256" key="13">
    <source>
        <dbReference type="ARBA" id="ARBA00081824"/>
    </source>
</evidence>
<keyword evidence="7" id="KW-0418">Kinase</keyword>
<dbReference type="PANTHER" id="PTHR32387:SF0">
    <property type="entry name" value="PROTEIN NO VEIN"/>
    <property type="match status" value="1"/>
</dbReference>
<evidence type="ECO:0000313" key="18">
    <source>
        <dbReference type="Proteomes" id="UP001239994"/>
    </source>
</evidence>
<organism evidence="17 18">
    <name type="scientific">Electrophorus voltai</name>
    <dbReference type="NCBI Taxonomy" id="2609070"/>
    <lineage>
        <taxon>Eukaryota</taxon>
        <taxon>Metazoa</taxon>
        <taxon>Chordata</taxon>
        <taxon>Craniata</taxon>
        <taxon>Vertebrata</taxon>
        <taxon>Euteleostomi</taxon>
        <taxon>Actinopterygii</taxon>
        <taxon>Neopterygii</taxon>
        <taxon>Teleostei</taxon>
        <taxon>Ostariophysi</taxon>
        <taxon>Gymnotiformes</taxon>
        <taxon>Gymnotoidei</taxon>
        <taxon>Gymnotidae</taxon>
        <taxon>Electrophorus</taxon>
    </lineage>
</organism>
<dbReference type="PROSITE" id="PS00108">
    <property type="entry name" value="PROTEIN_KINASE_ST"/>
    <property type="match status" value="1"/>
</dbReference>
<dbReference type="Gene3D" id="3.30.565.10">
    <property type="entry name" value="Histidine kinase-like ATPase, C-terminal domain"/>
    <property type="match status" value="1"/>
</dbReference>
<feature type="domain" description="HTH OST-type" evidence="16">
    <location>
        <begin position="2"/>
        <end position="81"/>
    </location>
</feature>
<evidence type="ECO:0000256" key="12">
    <source>
        <dbReference type="ARBA" id="ARBA00071614"/>
    </source>
</evidence>
<evidence type="ECO:0000259" key="15">
    <source>
        <dbReference type="PROSITE" id="PS50011"/>
    </source>
</evidence>
<feature type="compositionally biased region" description="Basic and acidic residues" evidence="14">
    <location>
        <begin position="2917"/>
        <end position="2928"/>
    </location>
</feature>
<dbReference type="InterPro" id="IPR011009">
    <property type="entry name" value="Kinase-like_dom_sf"/>
</dbReference>
<dbReference type="GO" id="GO:0030154">
    <property type="term" value="P:cell differentiation"/>
    <property type="evidence" value="ECO:0007669"/>
    <property type="project" value="UniProtKB-KW"/>
</dbReference>
<feature type="region of interest" description="Disordered" evidence="14">
    <location>
        <begin position="3705"/>
        <end position="3724"/>
    </location>
</feature>
<keyword evidence="18" id="KW-1185">Reference proteome</keyword>
<dbReference type="InterPro" id="IPR036890">
    <property type="entry name" value="HATPase_C_sf"/>
</dbReference>
<comment type="catalytic activity">
    <reaction evidence="10">
        <text>L-threonyl-[protein] + ATP = O-phospho-L-threonyl-[protein] + ADP + H(+)</text>
        <dbReference type="Rhea" id="RHEA:46608"/>
        <dbReference type="Rhea" id="RHEA-COMP:11060"/>
        <dbReference type="Rhea" id="RHEA-COMP:11605"/>
        <dbReference type="ChEBI" id="CHEBI:15378"/>
        <dbReference type="ChEBI" id="CHEBI:30013"/>
        <dbReference type="ChEBI" id="CHEBI:30616"/>
        <dbReference type="ChEBI" id="CHEBI:61977"/>
        <dbReference type="ChEBI" id="CHEBI:456216"/>
        <dbReference type="EC" id="2.7.11.1"/>
    </reaction>
</comment>
<evidence type="ECO:0000259" key="16">
    <source>
        <dbReference type="PROSITE" id="PS51644"/>
    </source>
</evidence>
<dbReference type="InterPro" id="IPR024975">
    <property type="entry name" value="NOV_C"/>
</dbReference>
<evidence type="ECO:0000256" key="11">
    <source>
        <dbReference type="ARBA" id="ARBA00048679"/>
    </source>
</evidence>
<dbReference type="EC" id="2.7.11.1" evidence="2"/>
<comment type="catalytic activity">
    <reaction evidence="11">
        <text>L-seryl-[protein] + ATP = O-phospho-L-seryl-[protein] + ADP + H(+)</text>
        <dbReference type="Rhea" id="RHEA:17989"/>
        <dbReference type="Rhea" id="RHEA-COMP:9863"/>
        <dbReference type="Rhea" id="RHEA-COMP:11604"/>
        <dbReference type="ChEBI" id="CHEBI:15378"/>
        <dbReference type="ChEBI" id="CHEBI:29999"/>
        <dbReference type="ChEBI" id="CHEBI:30616"/>
        <dbReference type="ChEBI" id="CHEBI:83421"/>
        <dbReference type="ChEBI" id="CHEBI:456216"/>
        <dbReference type="EC" id="2.7.11.1"/>
    </reaction>
</comment>
<gene>
    <name evidence="17" type="ORF">P4O66_010738</name>
</gene>
<feature type="region of interest" description="Disordered" evidence="14">
    <location>
        <begin position="1209"/>
        <end position="1243"/>
    </location>
</feature>
<dbReference type="InterPro" id="IPR041966">
    <property type="entry name" value="LOTUS-like"/>
</dbReference>
<accession>A0AAD9DWS8</accession>
<evidence type="ECO:0000313" key="17">
    <source>
        <dbReference type="EMBL" id="KAK1794417.1"/>
    </source>
</evidence>
<keyword evidence="8" id="KW-0221">Differentiation</keyword>
<proteinExistence type="predicted"/>
<dbReference type="PROSITE" id="PS50011">
    <property type="entry name" value="PROTEIN_KINASE_DOM"/>
    <property type="match status" value="1"/>
</dbReference>
<feature type="compositionally biased region" description="Polar residues" evidence="14">
    <location>
        <begin position="2976"/>
        <end position="2995"/>
    </location>
</feature>
<name>A0AAD9DWS8_9TELE</name>
<keyword evidence="9" id="KW-0067">ATP-binding</keyword>
<dbReference type="InterPro" id="IPR052957">
    <property type="entry name" value="Auxin_embryo_med"/>
</dbReference>
<evidence type="ECO:0000256" key="6">
    <source>
        <dbReference type="ARBA" id="ARBA00022741"/>
    </source>
</evidence>
<dbReference type="Pfam" id="PF25794">
    <property type="entry name" value="SACS"/>
    <property type="match status" value="1"/>
</dbReference>
<dbReference type="EMBL" id="JAROKS010000017">
    <property type="protein sequence ID" value="KAK1794417.1"/>
    <property type="molecule type" value="Genomic_DNA"/>
</dbReference>
<evidence type="ECO:0000256" key="2">
    <source>
        <dbReference type="ARBA" id="ARBA00012513"/>
    </source>
</evidence>
<reference evidence="17" key="1">
    <citation type="submission" date="2023-03" db="EMBL/GenBank/DDBJ databases">
        <title>Electrophorus voltai genome.</title>
        <authorList>
            <person name="Bian C."/>
        </authorList>
    </citation>
    <scope>NUCLEOTIDE SEQUENCE</scope>
    <source>
        <strain evidence="17">CB-2022</strain>
        <tissue evidence="17">Muscle</tissue>
    </source>
</reference>
<dbReference type="InterPro" id="IPR058210">
    <property type="entry name" value="SACS/Nov_dom"/>
</dbReference>
<protein>
    <recommendedName>
        <fullName evidence="12">Serine/threonine-protein kinase SBK1</fullName>
        <ecNumber evidence="2">2.7.11.1</ecNumber>
    </recommendedName>
    <alternativeName>
        <fullName evidence="13">SH3 domain-binding kinase 1</fullName>
    </alternativeName>
</protein>
<evidence type="ECO:0000256" key="9">
    <source>
        <dbReference type="ARBA" id="ARBA00022840"/>
    </source>
</evidence>
<dbReference type="Pfam" id="PF12872">
    <property type="entry name" value="OST-HTH"/>
    <property type="match status" value="3"/>
</dbReference>
<dbReference type="GO" id="GO:0005524">
    <property type="term" value="F:ATP binding"/>
    <property type="evidence" value="ECO:0007669"/>
    <property type="project" value="UniProtKB-KW"/>
</dbReference>
<keyword evidence="5" id="KW-0808">Transferase</keyword>
<feature type="domain" description="HTH OST-type" evidence="16">
    <location>
        <begin position="149"/>
        <end position="224"/>
    </location>
</feature>
<feature type="non-terminal residue" evidence="17">
    <location>
        <position position="1"/>
    </location>
</feature>
<dbReference type="GO" id="GO:0004674">
    <property type="term" value="F:protein serine/threonine kinase activity"/>
    <property type="evidence" value="ECO:0007669"/>
    <property type="project" value="UniProtKB-KW"/>
</dbReference>
<keyword evidence="3" id="KW-0963">Cytoplasm</keyword>
<dbReference type="InterPro" id="IPR000719">
    <property type="entry name" value="Prot_kinase_dom"/>
</dbReference>
<evidence type="ECO:0000256" key="7">
    <source>
        <dbReference type="ARBA" id="ARBA00022777"/>
    </source>
</evidence>
<dbReference type="NCBIfam" id="NF047352">
    <property type="entry name" value="P_loop_sacsin"/>
    <property type="match status" value="1"/>
</dbReference>
<dbReference type="PROSITE" id="PS51644">
    <property type="entry name" value="HTH_OST"/>
    <property type="match status" value="2"/>
</dbReference>
<dbReference type="SUPFAM" id="SSF56112">
    <property type="entry name" value="Protein kinase-like (PK-like)"/>
    <property type="match status" value="1"/>
</dbReference>
<sequence length="3740" mass="416805">QKMDKTCKKVKRLVKQHPEGVPLTDLAVLYSQRYHRNLIVAELGFPSISAFIASLTEDLVVHNGTVFHRKPSSLCQVATKMVKLVKSFPAGVPLNKLAVSFSQRYKRNLTLSELGFSTMAAFIDSLDDKLLVKADVVYHRSHASAEDADKDRIVQEVVNLVKNHPNGIPLKKLSMFFSQEYKQNLAVSKLGFSSTADFVGSLSADLLVENESVFHKVHRATPGSSASLSKTQPALLSGPRISFGGPTQDEMSLEELLEKVTEVISVHPAARTSLTQLQNSYFLHFGKILPLKLYMSLYDSQTSKQQAPSGRAPVNVKLESTVASTPAAIETSASVSPQSTSLANGDGSKMDSPPRCPQPAATSVLPAVASLEDFPPLGTWLSRADKSSRETQEGGAQVFRESYHAQLREVHRADVRAGEALEEEADDGQESVPRRKKKVVNPDDVNSLAEDAIRSIAAEGELVTHEKVVSKMCTLMQVSSLYAVRIDPRWQLPALKELQRTVKEINLFIHSVEMASSMCTLYELGQAIAGLKNKKRFEELHLGPLCKFPLVHRLFKIDSNTKDDDIHQIETVDILRSLRNFRRKQSKPKVDLAEFMKYLADQYNCESPYELGIRIQSVGLPISTLTKAYSSEKACMDKARDALQKEIEEEVQSKLWKIKKSLLEPAQGLPLYSSAGSLELRKKYAGLTAAEAVMEVFTNSMGVFSERMTKRVQDFLMHISGDRLARTLFQLAICGGSLVIPHDLAPKEKSQKQAADRKSSEEAVVEAPPTEAVVRQYFQECLSAIIGTVSLASLCRLEKKVTEHFCFREFRQLQLGSFLEFLVKDMQASGVSFLQEAVGGSVAIGSQDVRACGYRPSQQDVYEFIKQCGEGDPSQLPLVEAALRSQYGLRDCRELGYGPLRTLADFARRQRELCGGGTAACVRYECPLLPKNPGEGLPDTVGLLGELSRDQAVASLLSAPLLQDLSEWSQWALVFQPSHGPLKDFIEKYCGALTQRPKDSLCPYPSQKVQSAFLLIRTRDAINVLWPAASVTIFAFAAPGPGNTDLLALEVSPGVLLRITTLTSDKHFSGAAQALDPVGTAGHLVSIVVAHGIANTPTALLANHMEGALATAVAQEDLTLGEDDCTFSTVAKFLLECITWMPTRICKELLQQVILEPLSKVLGHAKSKSVLLEAARAESRYLSKLHRMGLLLGLTEWVRDFHGQLVPQLRPQLPPGLSSHTSKNPDADSMSDRSSALSPDSEDLLEESVLNAVSSSSCSSLAKASQQDITDAVRNDDADEGDDEELFELASELNEEASSIESRGEDEEDEEEEEAVPASECLSQHRAIVEDIRSVDPLLSLHFYPIFSRPIPIHHLAHLPPSYNSYHLWRVIPATPGAAARVTLYERFCVVCRKSEFGIGVELNEEGQNLMKKHQQRLGRSLERLSTELYSKDTHFVLELIQNADDNSYPPGGSELPALAFVVQKDCIAILNNECGFEERNVRAICDVGRSTKGKHTCGYIGQKGIGFKSVFKVTDCPEIHSNGFHIRFDKTSDPMGYILPHWVDEERPVHSVAKEITEKSWTTKILLLLRSECYQTKNLFHDVHPSLLLFLHRLRSITIYSEAERRLVSMTRRDLSHDILEVKHADGVDRWLVVKKVLHSKKIKEGVESTELALAFQLGTGSAGDACTRPAMQPVFAFLPLRSFGFRFIVQGDFDIPSSREDVDRDSPWNQFLRSEIPQLFLQAMDVFSKHPEFSELQGLCHFLQFIPQPSEILDFFSPVANQIIQLLKGKPFLPAKEDPEGSVEFKLPSQVAMCQDPLVQDVIGGAELREHLSLSYLHPALHLALSSSLLSALGVHRLRGADVTTVVCAMARSLAQHGHLHSDQSLFFLDSSLKKLAKLLACNFRALDSEYGEVDDLLQSLRDVPIIPLADGRVVALSAEGVFFPLGDGKRTHTGLEALYADLSVVEPRLLACLDELGNSQVRELLRRLQVHELEPEQVLQQHIYPTLKSGVWKAKSKANTVGYLAFIKQHGQERDYLALRTHIPVLTNRGFLCSSQSGVHFSKEYGNIDLPAELPGLDWVLLDTGYLQADQDVEGWRELFSKLGVRDLLIFRKERRTLTATELASSPWAVEAELWPKPSDGAYVIEDQHCEEFRCLATAEQLSAHDKLRQRQALLRLLERHWDSGDALILGEEDAMPGYAASVGFCETMPPFAFLELPVVLFLSGQQRRPFWNSLQTPDERIKHTFRWQRRLAFQVTFHPLVPSLPSHMTAQRHTQFLTEPPRLASAKERYVQYRRAQVLDSQGRPRDCSSSFYHQLTRLAWVPAHRPMREGARSVDYLCPSAVYLLCDDLYRLLGSHVHYVDMAPSEFSRAAGMRHSMGVDEMVEYLKRWCTRQPDGEGDGEVVGAEFTTTVGHIHAMYCYLQAECSSTQLRELFQHFPAIFIEYDRTDEWCSGRFYHLKDVCWSDSTGMFVRYKDLIRRPDSGIQEPKVLAPFYNNLENIKDLFRWLNVEPGPSMRQYVDLLEAVCESAALPTGEVLQDISVIFARLGEKCKISTHREQDQDVELNQHYCKSLKEMVTGKKVFPTKTLGWVTLARQPMVADSPNLEKIFKSHSEVCLLSLPQAQRKDANRLKQSGRKGRPNVSEERMTFSEQDRELFLDICGVKRLSQCVTTEALTESYRPCPPMQALVRDVIPYLQRFMYHHEDLGELYRDLKDAGIAQEIRSLSFGQVGKLYIYYRLEQPEEQPIVESDDIICLLKDRKHLYIQKDHLLPKLDICRELVNLFTTEKNFVKELEHFLEGLVVCINDKAGLKRFLDRKGVQELPTDEEPWEVPVPVEVKLEPAVPSTIHTAMPASALESERKTGEDEDKLQCWPPRASLSKTGLVSTGAGSQAVEAVMKMWPPPAPPASGPSAAPPVQRDRRGERSSSSVGKQERSGELHLHGEAGALHVQGPRPSSTPHPAGPAEQSPRADVPVAQCASVAPEPPAMSTEPPTVQAEPSTDTPINSSTPAAAGDVRPSQSSQEVHEALQPTEVVASQFQGSGAQRSGMPLSNAVWTKPMATEAVLEDLALDGALPLCPPLPVDYDDTAAIGMWGEQLVYSFLGRWRDVSGGPRDVTWYNQGGESGQPCDFKLTFADDSGAVRDVFVEVKTTVKHERHYIRLSANELDFALKEKGRYHIYRVYGAGDPQSVRLCRIRNLAQHLHAKTLELFLFVYRTAELTGACPPHNSTYLLCKCGSKQVGRRTSGRRCYWLGWAGMLSSYEGCAETDRCRAQGGKRCEQLRHCPTKKQSWKATDANRTGTATSPQRDGLASSIASVLSSFERSIRAEPRGRQCTLRPCNLSQCLARSTPHSCGRMSSSAVGSRMSVDILDELQLFAAQNLEKLEVSKYYEVIRELGKGTYGQVDLVVHKIRGTKMALKFLKKKTTKLKSFLREYSISLYLSPCPFIISMLGIAFETEDYYVFAQEYALAGDLFDIIPPQVGLPESVAKRCIHQVAIALDYLHCKNLVHRDIKPENILIFDKECRKVKLSDFGMTRRAGSPVKRVSGTIPYTAPELCDPGRHEGFRVDPSADVWAFGVLLFCTLTGNFPWEKALSSDAFYEEFAQWQQGGSNPAPSQWRRFSEEALRMFRQLLALEQERRCSVKDVFAHFGHRWMLDGEGGGPWAGGRHQVALSFSEEEEDDELLADRMKQQTLSPAAGGAQSGEAEAGLTAAHHFASVSTGSSTSSTNSYERMPRDSATNSRILVTTPIEICV</sequence>
<feature type="compositionally biased region" description="Acidic residues" evidence="14">
    <location>
        <begin position="1304"/>
        <end position="1315"/>
    </location>
</feature>
<feature type="compositionally biased region" description="Low complexity" evidence="14">
    <location>
        <begin position="1288"/>
        <end position="1301"/>
    </location>
</feature>
<dbReference type="PANTHER" id="PTHR32387">
    <property type="entry name" value="WU:FJ29H11"/>
    <property type="match status" value="1"/>
</dbReference>
<dbReference type="Proteomes" id="UP001239994">
    <property type="component" value="Unassembled WGS sequence"/>
</dbReference>
<dbReference type="CDD" id="cd13987">
    <property type="entry name" value="STKc_SBK1"/>
    <property type="match status" value="1"/>
</dbReference>
<keyword evidence="4" id="KW-0723">Serine/threonine-protein kinase</keyword>
<dbReference type="SMART" id="SM00220">
    <property type="entry name" value="S_TKc"/>
    <property type="match status" value="1"/>
</dbReference>
<feature type="domain" description="Protein kinase" evidence="15">
    <location>
        <begin position="3376"/>
        <end position="3641"/>
    </location>
</feature>
<evidence type="ECO:0000256" key="3">
    <source>
        <dbReference type="ARBA" id="ARBA00022490"/>
    </source>
</evidence>
<dbReference type="InterPro" id="IPR025605">
    <property type="entry name" value="OST-HTH/LOTUS_dom"/>
</dbReference>
<feature type="region of interest" description="Disordered" evidence="14">
    <location>
        <begin position="2885"/>
        <end position="3013"/>
    </location>
</feature>
<dbReference type="FunFam" id="1.10.510.10:FF:000337">
    <property type="entry name" value="Serine/threonine-protein kinase SBK1"/>
    <property type="match status" value="1"/>
</dbReference>
<dbReference type="InterPro" id="IPR008271">
    <property type="entry name" value="Ser/Thr_kinase_AS"/>
</dbReference>
<evidence type="ECO:0000256" key="10">
    <source>
        <dbReference type="ARBA" id="ARBA00047899"/>
    </source>
</evidence>
<evidence type="ECO:0000256" key="1">
    <source>
        <dbReference type="ARBA" id="ARBA00004496"/>
    </source>
</evidence>
<feature type="region of interest" description="Disordered" evidence="14">
    <location>
        <begin position="2830"/>
        <end position="2860"/>
    </location>
</feature>
<evidence type="ECO:0000256" key="14">
    <source>
        <dbReference type="SAM" id="MobiDB-lite"/>
    </source>
</evidence>
<evidence type="ECO:0000256" key="8">
    <source>
        <dbReference type="ARBA" id="ARBA00022782"/>
    </source>
</evidence>
<evidence type="ECO:0000256" key="4">
    <source>
        <dbReference type="ARBA" id="ARBA00022527"/>
    </source>
</evidence>
<dbReference type="Gene3D" id="1.10.510.10">
    <property type="entry name" value="Transferase(Phosphotransferase) domain 1"/>
    <property type="match status" value="1"/>
</dbReference>
<feature type="compositionally biased region" description="Acidic residues" evidence="14">
    <location>
        <begin position="1277"/>
        <end position="1287"/>
    </location>
</feature>
<dbReference type="GO" id="GO:0005737">
    <property type="term" value="C:cytoplasm"/>
    <property type="evidence" value="ECO:0007669"/>
    <property type="project" value="UniProtKB-SubCell"/>
</dbReference>
<feature type="compositionally biased region" description="Low complexity" evidence="14">
    <location>
        <begin position="3705"/>
        <end position="3716"/>
    </location>
</feature>
<dbReference type="Pfam" id="PF00069">
    <property type="entry name" value="Pkinase"/>
    <property type="match status" value="1"/>
</dbReference>
<dbReference type="SUPFAM" id="SSF55874">
    <property type="entry name" value="ATPase domain of HSP90 chaperone/DNA topoisomerase II/histidine kinase"/>
    <property type="match status" value="1"/>
</dbReference>
<comment type="subcellular location">
    <subcellularLocation>
        <location evidence="1">Cytoplasm</location>
    </subcellularLocation>
</comment>
<dbReference type="CDD" id="cd08824">
    <property type="entry name" value="LOTUS"/>
    <property type="match status" value="1"/>
</dbReference>
<dbReference type="Gene3D" id="3.30.420.610">
    <property type="entry name" value="LOTUS domain-like"/>
    <property type="match status" value="3"/>
</dbReference>
<feature type="region of interest" description="Disordered" evidence="14">
    <location>
        <begin position="1264"/>
        <end position="1321"/>
    </location>
</feature>
<feature type="compositionally biased region" description="Polar residues" evidence="14">
    <location>
        <begin position="331"/>
        <end position="343"/>
    </location>
</feature>
<dbReference type="Pfam" id="PF13020">
    <property type="entry name" value="NOV_C"/>
    <property type="match status" value="1"/>
</dbReference>
<keyword evidence="6" id="KW-0547">Nucleotide-binding</keyword>
<feature type="region of interest" description="Disordered" evidence="14">
    <location>
        <begin position="328"/>
        <end position="361"/>
    </location>
</feature>
<comment type="caution">
    <text evidence="17">The sequence shown here is derived from an EMBL/GenBank/DDBJ whole genome shotgun (WGS) entry which is preliminary data.</text>
</comment>